<dbReference type="PANTHER" id="PTHR43085">
    <property type="entry name" value="HEXOKINASE FAMILY MEMBER"/>
    <property type="match status" value="1"/>
</dbReference>
<keyword evidence="5" id="KW-0067">ATP-binding</keyword>
<evidence type="ECO:0000313" key="7">
    <source>
        <dbReference type="EMBL" id="SDZ51072.1"/>
    </source>
</evidence>
<dbReference type="GeneID" id="94692984"/>
<comment type="similarity">
    <text evidence="1">Belongs to the carbohydrate kinase PfkB family.</text>
</comment>
<accession>A0A1H3TLA7</accession>
<dbReference type="Gene3D" id="3.40.1190.20">
    <property type="match status" value="1"/>
</dbReference>
<gene>
    <name evidence="7" type="ORF">SAMN05421547_13045</name>
</gene>
<evidence type="ECO:0000313" key="8">
    <source>
        <dbReference type="Proteomes" id="UP000183417"/>
    </source>
</evidence>
<dbReference type="InterPro" id="IPR011611">
    <property type="entry name" value="PfkB_dom"/>
</dbReference>
<sequence length="322" mass="34513">MQSIMTMGEILVEIMAERKGQSFRVPGPLAGPYASGAPAIFIDQVARLGHPAAIIGCVGDDDFGWLNIDRLRRDGVDTSAIAVCQNAVTGSAFVTYRDSGERDFIFNITNSASAQLQPEQVNQAVLKDCAHFHVMGSSLFSFRIIDAMKKAIEIVKAQGGTVSFDPNVRKEMLRIPEMREALAYILEFTDIFLPSGHEVTQLARSADEAGAIAEIFARGVREIVVKRGADGCSYFSADERIDLDALRVNVADPTGAGDCFGATFIACRRLGKTALQSLRYANAAGALAVASKGPMEGTSGFAGLDALLAQQPQHLRHAVMEG</sequence>
<name>A0A1H3TLA7_9BURK</name>
<reference evidence="7 8" key="1">
    <citation type="submission" date="2016-10" db="EMBL/GenBank/DDBJ databases">
        <authorList>
            <person name="de Groot N.N."/>
        </authorList>
    </citation>
    <scope>NUCLEOTIDE SEQUENCE [LARGE SCALE GENOMIC DNA]</scope>
    <source>
        <strain evidence="7 8">LMG 24775</strain>
    </source>
</reference>
<proteinExistence type="inferred from homology"/>
<keyword evidence="4 7" id="KW-0418">Kinase</keyword>
<evidence type="ECO:0000256" key="1">
    <source>
        <dbReference type="ARBA" id="ARBA00010688"/>
    </source>
</evidence>
<dbReference type="EMBL" id="FNPE01000030">
    <property type="protein sequence ID" value="SDZ51072.1"/>
    <property type="molecule type" value="Genomic_DNA"/>
</dbReference>
<dbReference type="Proteomes" id="UP000183417">
    <property type="component" value="Unassembled WGS sequence"/>
</dbReference>
<evidence type="ECO:0000256" key="4">
    <source>
        <dbReference type="ARBA" id="ARBA00022777"/>
    </source>
</evidence>
<organism evidence="7 8">
    <name type="scientific">Delftia lacustris</name>
    <dbReference type="NCBI Taxonomy" id="558537"/>
    <lineage>
        <taxon>Bacteria</taxon>
        <taxon>Pseudomonadati</taxon>
        <taxon>Pseudomonadota</taxon>
        <taxon>Betaproteobacteria</taxon>
        <taxon>Burkholderiales</taxon>
        <taxon>Comamonadaceae</taxon>
        <taxon>Delftia</taxon>
    </lineage>
</organism>
<dbReference type="PANTHER" id="PTHR43085:SF1">
    <property type="entry name" value="PSEUDOURIDINE KINASE-RELATED"/>
    <property type="match status" value="1"/>
</dbReference>
<dbReference type="GO" id="GO:0005524">
    <property type="term" value="F:ATP binding"/>
    <property type="evidence" value="ECO:0007669"/>
    <property type="project" value="UniProtKB-KW"/>
</dbReference>
<dbReference type="CDD" id="cd01166">
    <property type="entry name" value="KdgK"/>
    <property type="match status" value="1"/>
</dbReference>
<keyword evidence="2" id="KW-0808">Transferase</keyword>
<dbReference type="GO" id="GO:0016301">
    <property type="term" value="F:kinase activity"/>
    <property type="evidence" value="ECO:0007669"/>
    <property type="project" value="UniProtKB-KW"/>
</dbReference>
<protein>
    <submittedName>
        <fullName evidence="7">Sugar or nucleoside kinase, ribokinase family</fullName>
    </submittedName>
</protein>
<evidence type="ECO:0000256" key="3">
    <source>
        <dbReference type="ARBA" id="ARBA00022741"/>
    </source>
</evidence>
<dbReference type="Pfam" id="PF00294">
    <property type="entry name" value="PfkB"/>
    <property type="match status" value="1"/>
</dbReference>
<feature type="domain" description="Carbohydrate kinase PfkB" evidence="6">
    <location>
        <begin position="36"/>
        <end position="296"/>
    </location>
</feature>
<dbReference type="InterPro" id="IPR029056">
    <property type="entry name" value="Ribokinase-like"/>
</dbReference>
<dbReference type="InterPro" id="IPR050306">
    <property type="entry name" value="PfkB_Carbo_kinase"/>
</dbReference>
<dbReference type="SUPFAM" id="SSF53613">
    <property type="entry name" value="Ribokinase-like"/>
    <property type="match status" value="1"/>
</dbReference>
<dbReference type="RefSeq" id="WP_074923630.1">
    <property type="nucleotide sequence ID" value="NZ_CP141274.1"/>
</dbReference>
<evidence type="ECO:0000256" key="2">
    <source>
        <dbReference type="ARBA" id="ARBA00022679"/>
    </source>
</evidence>
<evidence type="ECO:0000259" key="6">
    <source>
        <dbReference type="Pfam" id="PF00294"/>
    </source>
</evidence>
<keyword evidence="3" id="KW-0547">Nucleotide-binding</keyword>
<evidence type="ECO:0000256" key="5">
    <source>
        <dbReference type="ARBA" id="ARBA00022840"/>
    </source>
</evidence>
<dbReference type="AlphaFoldDB" id="A0A1H3TLA7"/>